<dbReference type="EMBL" id="CP041406">
    <property type="protein sequence ID" value="QOP45545.1"/>
    <property type="molecule type" value="Genomic_DNA"/>
</dbReference>
<dbReference type="Proteomes" id="UP000593580">
    <property type="component" value="Chromosome"/>
</dbReference>
<dbReference type="InterPro" id="IPR025503">
    <property type="entry name" value="DUF4391"/>
</dbReference>
<name>A0A7M1B7C1_9BACT</name>
<reference evidence="1 2" key="1">
    <citation type="submission" date="2019-07" db="EMBL/GenBank/DDBJ databases">
        <title>Sulfurimonas paralvinellae sp. nov., a novel mesophilic, hydrogen- and sulfur-oxidizing chemolithoautotroph within the Epsilonproteo- bacteria isolated from a deep-sea hydrothermal vent polychaete nest, reclassification of Thiomicrospira denitrificans as Sulfurimonas denitrificans comb. nov. and emended description of the genus Sulfurimonas.</title>
        <authorList>
            <person name="Wang S."/>
            <person name="Jiang L."/>
            <person name="Shao Z."/>
        </authorList>
    </citation>
    <scope>NUCLEOTIDE SEQUENCE [LARGE SCALE GENOMIC DNA]</scope>
    <source>
        <strain evidence="1 2">GO25</strain>
    </source>
</reference>
<accession>A0A7M1B7C1</accession>
<gene>
    <name evidence="1" type="ORF">FM071_04305</name>
</gene>
<keyword evidence="2" id="KW-1185">Reference proteome</keyword>
<proteinExistence type="predicted"/>
<dbReference type="Pfam" id="PF14335">
    <property type="entry name" value="DUF4391"/>
    <property type="match status" value="1"/>
</dbReference>
<organism evidence="1 2">
    <name type="scientific">Sulfurimonas paralvinellae</name>
    <dbReference type="NCBI Taxonomy" id="317658"/>
    <lineage>
        <taxon>Bacteria</taxon>
        <taxon>Pseudomonadati</taxon>
        <taxon>Campylobacterota</taxon>
        <taxon>Epsilonproteobacteria</taxon>
        <taxon>Campylobacterales</taxon>
        <taxon>Sulfurimonadaceae</taxon>
        <taxon>Sulfurimonas</taxon>
    </lineage>
</organism>
<evidence type="ECO:0000313" key="2">
    <source>
        <dbReference type="Proteomes" id="UP000593580"/>
    </source>
</evidence>
<protein>
    <submittedName>
        <fullName evidence="1">DUF4391 domain-containing protein</fullName>
    </submittedName>
</protein>
<dbReference type="RefSeq" id="WP_193111790.1">
    <property type="nucleotide sequence ID" value="NZ_CP041406.1"/>
</dbReference>
<evidence type="ECO:0000313" key="1">
    <source>
        <dbReference type="EMBL" id="QOP45545.1"/>
    </source>
</evidence>
<dbReference type="KEGG" id="spal:FM071_04305"/>
<dbReference type="AlphaFoldDB" id="A0A7M1B7C1"/>
<sequence>MIQEPIHNLKIPHECKIGKRLTKKQFLENFSLKANEKKILKEDIQSITLEYLLNKHNINIAPFVDEENDYSEIAFIQVEILNQSKLKSIATIVQYIPYPLIVFFIYKNSLCINISPKRINKNDSTKLAVEESYFTNWIDLEQTNSLEEDFLKSLEIQNHPFTDFLSFYNSFLDKIVAFNASAYSGSLSVNEETKTILDEIAQCETKITELKNKIKKETNFSDKVNMNIELKKMKNKINDLKGKL</sequence>